<dbReference type="STRING" id="1499688.BN000_00755"/>
<dbReference type="InterPro" id="IPR038734">
    <property type="entry name" value="YhaN_AAA"/>
</dbReference>
<dbReference type="SUPFAM" id="SSF52540">
    <property type="entry name" value="P-loop containing nucleoside triphosphate hydrolases"/>
    <property type="match status" value="2"/>
</dbReference>
<evidence type="ECO:0000259" key="2">
    <source>
        <dbReference type="Pfam" id="PF13514"/>
    </source>
</evidence>
<protein>
    <submittedName>
        <fullName evidence="3">p-loop containing nucleoside triphosphate hydrolase</fullName>
    </submittedName>
</protein>
<dbReference type="Gene3D" id="3.40.50.300">
    <property type="entry name" value="P-loop containing nucleotide triphosphate hydrolases"/>
    <property type="match status" value="2"/>
</dbReference>
<evidence type="ECO:0000256" key="1">
    <source>
        <dbReference type="SAM" id="Coils"/>
    </source>
</evidence>
<evidence type="ECO:0000313" key="4">
    <source>
        <dbReference type="Proteomes" id="UP000199087"/>
    </source>
</evidence>
<dbReference type="Pfam" id="PF13514">
    <property type="entry name" value="AAA_27"/>
    <property type="match status" value="1"/>
</dbReference>
<feature type="domain" description="YhaN AAA" evidence="2">
    <location>
        <begin position="1"/>
        <end position="205"/>
    </location>
</feature>
<feature type="coiled-coil region" evidence="1">
    <location>
        <begin position="599"/>
        <end position="671"/>
    </location>
</feature>
<dbReference type="RefSeq" id="WP_090631001.1">
    <property type="nucleotide sequence ID" value="NZ_CVRB01000001.1"/>
</dbReference>
<reference evidence="4" key="1">
    <citation type="submission" date="2015-05" db="EMBL/GenBank/DDBJ databases">
        <authorList>
            <person name="Urmite Genomes"/>
        </authorList>
    </citation>
    <scope>NUCLEOTIDE SEQUENCE [LARGE SCALE GENOMIC DNA]</scope>
    <source>
        <strain evidence="4">LF1</strain>
    </source>
</reference>
<dbReference type="Proteomes" id="UP000199087">
    <property type="component" value="Unassembled WGS sequence"/>
</dbReference>
<dbReference type="EMBL" id="CVRB01000001">
    <property type="protein sequence ID" value="CRK80865.1"/>
    <property type="molecule type" value="Genomic_DNA"/>
</dbReference>
<dbReference type="GO" id="GO:0016787">
    <property type="term" value="F:hydrolase activity"/>
    <property type="evidence" value="ECO:0007669"/>
    <property type="project" value="UniProtKB-KW"/>
</dbReference>
<feature type="coiled-coil region" evidence="1">
    <location>
        <begin position="269"/>
        <end position="300"/>
    </location>
</feature>
<dbReference type="PANTHER" id="PTHR41259">
    <property type="entry name" value="DOUBLE-STRAND BREAK REPAIR RAD50 ATPASE, PUTATIVE-RELATED"/>
    <property type="match status" value="1"/>
</dbReference>
<organism evidence="3 4">
    <name type="scientific">Neobacillus massiliamazoniensis</name>
    <dbReference type="NCBI Taxonomy" id="1499688"/>
    <lineage>
        <taxon>Bacteria</taxon>
        <taxon>Bacillati</taxon>
        <taxon>Bacillota</taxon>
        <taxon>Bacilli</taxon>
        <taxon>Bacillales</taxon>
        <taxon>Bacillaceae</taxon>
        <taxon>Neobacillus</taxon>
    </lineage>
</organism>
<dbReference type="InterPro" id="IPR027417">
    <property type="entry name" value="P-loop_NTPase"/>
</dbReference>
<dbReference type="PANTHER" id="PTHR41259:SF1">
    <property type="entry name" value="DOUBLE-STRAND BREAK REPAIR RAD50 ATPASE, PUTATIVE-RELATED"/>
    <property type="match status" value="1"/>
</dbReference>
<dbReference type="OrthoDB" id="9764467at2"/>
<feature type="coiled-coil region" evidence="1">
    <location>
        <begin position="854"/>
        <end position="969"/>
    </location>
</feature>
<dbReference type="AlphaFoldDB" id="A0A0U1NSD9"/>
<feature type="coiled-coil region" evidence="1">
    <location>
        <begin position="181"/>
        <end position="242"/>
    </location>
</feature>
<accession>A0A0U1NSD9</accession>
<feature type="coiled-coil region" evidence="1">
    <location>
        <begin position="392"/>
        <end position="462"/>
    </location>
</feature>
<feature type="coiled-coil region" evidence="1">
    <location>
        <begin position="499"/>
        <end position="526"/>
    </location>
</feature>
<evidence type="ECO:0000313" key="3">
    <source>
        <dbReference type="EMBL" id="CRK80865.1"/>
    </source>
</evidence>
<keyword evidence="3" id="KW-0378">Hydrolase</keyword>
<keyword evidence="1" id="KW-0175">Coiled coil</keyword>
<sequence length="1174" mass="136399">MRFDHLNIRAFGHFTDYELLFDPSKNFHLIYGPNEAGKSTTLRSITHFLYGFPVQTNDAFLHSNTKLRIEGLLKKANGQELFFARRKGNKNTVLDGNEKPLNEELVNEFLNGITKEHFLNMFALDHVRLREGGDSLLQSGGNLGESLFSAASGISMLRKVFEDLEKKSGEIYKKKAQTPRLNKLLKEEKELAKDIANCQLKIQAWKDLERTFTESKKKIEDIHQQIKALRSEQEKLKRIKEALPKMAKLREVTKKLVELGEVPNVPENLEGLREAAQSKQNNAQNYKQRAKQDLVELEDKLMKIKIPEGLIEQASLINDLYLDLKNYQDNLKKLPLIQGEYKLLEERVLSFMKEIDSLQAGLDNIDLFRLSAEKKETIRALCKDQPLLEQKFENNKSALRALDDELQLKQEELAKITDLPDIHELENVIDIVKRAGDIEGNIQKLEIQIEEKKNQINEKMRHLPLWTGTYQELVELQIPRLMETVKKFEKERIDFLNSLQTTQKQIKFQKDEIEKHYERIAELEELAEIPSDDNLQRVREHRDKGWKLIRTKLQEGSLDEQAEAFTKGQAIETVYEDSVRNADHVADKMRIEAEKVGIKNKLLTDIEKFKKNIADLESVELVTEEELDKWEEKWKALWRPAGINPLSPEEMREWLEKHTQLKELVQNLKNDESTLQSSFEKKLHMKQALMNVMSKFVVAKDNQSLDELLMIAERYQKKINGDINNQNNLQDGFKEIKRKMENLTTVKTEIKEKMNRWEFEWAKAIEGTHISETTRPTVAESLLNKYEETIKAYDELQKVVNEQISLREQISYFENRVKELLQVAPVQYDEQHFDLVVNRLNADLQQATRDNDLFTSLSEQCENLKARIKKAVSEWNEAEETLNGLFKLAQCDSIVELEQIERNVQTKKEYESKIIEIEEDLLTHGNGRSLQDIMEEAKQIEHDSIELDLEEIKRKLEDLEPQRSQLEQEHGVVKKEYEEKILGNNTASVLGEQKKESLLAQLSNLTEQYIQVKLATALLQKGIEHYRNQNQDPILRRASEIFSRLTLQSFAGLSVDYDEKDQPVLMGVRDHGDKVSINGMSDGTTDQLYLSLRIASIERYANENEPIPLIVDDILVHFDDTRSKETLKILLELSKQTQIIFFTHHARLVEIMKEIATDSTYQITEINSNVPLNV</sequence>
<gene>
    <name evidence="3" type="ORF">BN000_00755</name>
</gene>
<keyword evidence="4" id="KW-1185">Reference proteome</keyword>
<proteinExistence type="predicted"/>
<name>A0A0U1NSD9_9BACI</name>